<protein>
    <recommendedName>
        <fullName evidence="2">Biotin carboxylase</fullName>
    </recommendedName>
</protein>
<dbReference type="EMBL" id="JAAHFQ010000063">
    <property type="protein sequence ID" value="NER27000.1"/>
    <property type="molecule type" value="Genomic_DNA"/>
</dbReference>
<accession>A0A6B3N5Z4</accession>
<gene>
    <name evidence="1" type="ORF">F6J89_05030</name>
</gene>
<organism evidence="1">
    <name type="scientific">Symploca sp. SIO1C4</name>
    <dbReference type="NCBI Taxonomy" id="2607765"/>
    <lineage>
        <taxon>Bacteria</taxon>
        <taxon>Bacillati</taxon>
        <taxon>Cyanobacteriota</taxon>
        <taxon>Cyanophyceae</taxon>
        <taxon>Coleofasciculales</taxon>
        <taxon>Coleofasciculaceae</taxon>
        <taxon>Symploca</taxon>
    </lineage>
</organism>
<comment type="caution">
    <text evidence="1">The sequence shown here is derived from an EMBL/GenBank/DDBJ whole genome shotgun (WGS) entry which is preliminary data.</text>
</comment>
<evidence type="ECO:0000313" key="1">
    <source>
        <dbReference type="EMBL" id="NER27000.1"/>
    </source>
</evidence>
<dbReference type="AlphaFoldDB" id="A0A6B3N5Z4"/>
<evidence type="ECO:0008006" key="2">
    <source>
        <dbReference type="Google" id="ProtNLM"/>
    </source>
</evidence>
<proteinExistence type="predicted"/>
<sequence length="145" mass="15972">MRLRSWLAVIAVSFLFWVSTWIYSPVALALIQIKLSDLSYRQCPPEIAQGIVSAGGRSSAAKCFLVSGKAENKSGKTVVNADIFGRIYDANNNPIFQNRNRLGSIEEVPPGVSDFEIRITVAANQPTPLKLKQFKASGFTGRVRR</sequence>
<name>A0A6B3N5Z4_9CYAN</name>
<reference evidence="1" key="1">
    <citation type="submission" date="2019-11" db="EMBL/GenBank/DDBJ databases">
        <title>Genomic insights into an expanded diversity of filamentous marine cyanobacteria reveals the extraordinary biosynthetic potential of Moorea and Okeania.</title>
        <authorList>
            <person name="Ferreira Leao T."/>
            <person name="Wang M."/>
            <person name="Moss N."/>
            <person name="Da Silva R."/>
            <person name="Sanders J."/>
            <person name="Nurk S."/>
            <person name="Gurevich A."/>
            <person name="Humphrey G."/>
            <person name="Reher R."/>
            <person name="Zhu Q."/>
            <person name="Belda-Ferre P."/>
            <person name="Glukhov E."/>
            <person name="Rex R."/>
            <person name="Dorrestein P.C."/>
            <person name="Knight R."/>
            <person name="Pevzner P."/>
            <person name="Gerwick W.H."/>
            <person name="Gerwick L."/>
        </authorList>
    </citation>
    <scope>NUCLEOTIDE SEQUENCE</scope>
    <source>
        <strain evidence="1">SIO1C4</strain>
    </source>
</reference>